<evidence type="ECO:0000256" key="1">
    <source>
        <dbReference type="SAM" id="MobiDB-lite"/>
    </source>
</evidence>
<proteinExistence type="predicted"/>
<comment type="caution">
    <text evidence="2">The sequence shown here is derived from an EMBL/GenBank/DDBJ whole genome shotgun (WGS) entry which is preliminary data.</text>
</comment>
<gene>
    <name evidence="2" type="ORF">B0H17DRAFT_1199536</name>
</gene>
<dbReference type="EMBL" id="JARKIE010000044">
    <property type="protein sequence ID" value="KAJ7693849.1"/>
    <property type="molecule type" value="Genomic_DNA"/>
</dbReference>
<dbReference type="Proteomes" id="UP001221757">
    <property type="component" value="Unassembled WGS sequence"/>
</dbReference>
<sequence length="314" mass="34632">MEIKGKAIFHLGLILFIVDELPGKPPGFSKRFRFRVHRRGRYILKKFVSIIHPSAVDNVGKLDGRFFAFLGAVWEKTGRDTSQLTDWFYTLLQLLAKIATAAYVQQYARRTSNQRGPAAAVSFDRGTNYPKRASSKLTFLRNLRKELGLALSNPFGPGLMQYVSQLEVELPLMPALVDHWQQQARQPSSPWTSSVEGVLGTRGVGGSESLRLQTLVSRRSLSVDRHFRFQSPASEGGGIGRSSSLLPAVDFAMPSTPHSPVTLPPGSRVPTSSYPRGRGLSVPPASKRFLPCRLESLSRPAVVWHATPLNSAAL</sequence>
<accession>A0AAD7GLS8</accession>
<feature type="region of interest" description="Disordered" evidence="1">
    <location>
        <begin position="256"/>
        <end position="280"/>
    </location>
</feature>
<organism evidence="2 3">
    <name type="scientific">Mycena rosella</name>
    <name type="common">Pink bonnet</name>
    <name type="synonym">Agaricus rosellus</name>
    <dbReference type="NCBI Taxonomy" id="1033263"/>
    <lineage>
        <taxon>Eukaryota</taxon>
        <taxon>Fungi</taxon>
        <taxon>Dikarya</taxon>
        <taxon>Basidiomycota</taxon>
        <taxon>Agaricomycotina</taxon>
        <taxon>Agaricomycetes</taxon>
        <taxon>Agaricomycetidae</taxon>
        <taxon>Agaricales</taxon>
        <taxon>Marasmiineae</taxon>
        <taxon>Mycenaceae</taxon>
        <taxon>Mycena</taxon>
    </lineage>
</organism>
<dbReference type="AlphaFoldDB" id="A0AAD7GLS8"/>
<name>A0AAD7GLS8_MYCRO</name>
<evidence type="ECO:0000313" key="2">
    <source>
        <dbReference type="EMBL" id="KAJ7693849.1"/>
    </source>
</evidence>
<evidence type="ECO:0000313" key="3">
    <source>
        <dbReference type="Proteomes" id="UP001221757"/>
    </source>
</evidence>
<protein>
    <submittedName>
        <fullName evidence="2">Uncharacterized protein</fullName>
    </submittedName>
</protein>
<keyword evidence="3" id="KW-1185">Reference proteome</keyword>
<reference evidence="2" key="1">
    <citation type="submission" date="2023-03" db="EMBL/GenBank/DDBJ databases">
        <title>Massive genome expansion in bonnet fungi (Mycena s.s.) driven by repeated elements and novel gene families across ecological guilds.</title>
        <authorList>
            <consortium name="Lawrence Berkeley National Laboratory"/>
            <person name="Harder C.B."/>
            <person name="Miyauchi S."/>
            <person name="Viragh M."/>
            <person name="Kuo A."/>
            <person name="Thoen E."/>
            <person name="Andreopoulos B."/>
            <person name="Lu D."/>
            <person name="Skrede I."/>
            <person name="Drula E."/>
            <person name="Henrissat B."/>
            <person name="Morin E."/>
            <person name="Kohler A."/>
            <person name="Barry K."/>
            <person name="LaButti K."/>
            <person name="Morin E."/>
            <person name="Salamov A."/>
            <person name="Lipzen A."/>
            <person name="Mereny Z."/>
            <person name="Hegedus B."/>
            <person name="Baldrian P."/>
            <person name="Stursova M."/>
            <person name="Weitz H."/>
            <person name="Taylor A."/>
            <person name="Grigoriev I.V."/>
            <person name="Nagy L.G."/>
            <person name="Martin F."/>
            <person name="Kauserud H."/>
        </authorList>
    </citation>
    <scope>NUCLEOTIDE SEQUENCE</scope>
    <source>
        <strain evidence="2">CBHHK067</strain>
    </source>
</reference>